<name>A0A3M7LYI5_9PLEO</name>
<sequence>MFYTESISTAPAKAPFYPFLRKLRERPNLAARIKCVDIQGWRSELTDHVKRDGTSFSSTEGSKLFVETAVRAGLLAKSVLLSVSTLQSSIAWYTTLGGIGDLLPLLVRGVEDAHIFLKLALLSNLDSLLIDSLSPFPLLTQLKVEGFGTLSAIKLNLFEYPTSLHPIIIGLPLLEIAYLLLKLYYYI</sequence>
<keyword evidence="3" id="KW-1185">Reference proteome</keyword>
<dbReference type="Proteomes" id="UP000265663">
    <property type="component" value="Unassembled WGS sequence"/>
</dbReference>
<dbReference type="EMBL" id="KE747810">
    <property type="protein sequence ID" value="RMZ67202.1"/>
    <property type="molecule type" value="Genomic_DNA"/>
</dbReference>
<gene>
    <name evidence="2" type="ORF">GMOD_00001092</name>
</gene>
<dbReference type="AlphaFoldDB" id="A0A3M7LYI5"/>
<protein>
    <submittedName>
        <fullName evidence="2">Uncharacterized protein</fullName>
    </submittedName>
</protein>
<keyword evidence="1" id="KW-0472">Membrane</keyword>
<evidence type="ECO:0000313" key="3">
    <source>
        <dbReference type="Proteomes" id="UP000265663"/>
    </source>
</evidence>
<proteinExistence type="predicted"/>
<keyword evidence="1" id="KW-0812">Transmembrane</keyword>
<reference evidence="2 3" key="1">
    <citation type="journal article" date="2014" name="PLoS ONE">
        <title>De novo Genome Assembly of the Fungal Plant Pathogen Pyrenophora semeniperda.</title>
        <authorList>
            <person name="Soliai M.M."/>
            <person name="Meyer S.E."/>
            <person name="Udall J.A."/>
            <person name="Elzinga D.E."/>
            <person name="Hermansen R.A."/>
            <person name="Bodily P.M."/>
            <person name="Hart A.A."/>
            <person name="Coleman C.E."/>
        </authorList>
    </citation>
    <scope>NUCLEOTIDE SEQUENCE [LARGE SCALE GENOMIC DNA]</scope>
    <source>
        <strain evidence="2 3">CCB06</strain>
        <tissue evidence="2">Mycelium</tissue>
    </source>
</reference>
<organism evidence="2 3">
    <name type="scientific">Pyrenophora seminiperda CCB06</name>
    <dbReference type="NCBI Taxonomy" id="1302712"/>
    <lineage>
        <taxon>Eukaryota</taxon>
        <taxon>Fungi</taxon>
        <taxon>Dikarya</taxon>
        <taxon>Ascomycota</taxon>
        <taxon>Pezizomycotina</taxon>
        <taxon>Dothideomycetes</taxon>
        <taxon>Pleosporomycetidae</taxon>
        <taxon>Pleosporales</taxon>
        <taxon>Pleosporineae</taxon>
        <taxon>Pleosporaceae</taxon>
        <taxon>Pyrenophora</taxon>
    </lineage>
</organism>
<dbReference type="OrthoDB" id="3935706at2759"/>
<keyword evidence="1" id="KW-1133">Transmembrane helix</keyword>
<evidence type="ECO:0000313" key="2">
    <source>
        <dbReference type="EMBL" id="RMZ67202.1"/>
    </source>
</evidence>
<feature type="transmembrane region" description="Helical" evidence="1">
    <location>
        <begin position="164"/>
        <end position="185"/>
    </location>
</feature>
<accession>A0A3M7LYI5</accession>
<evidence type="ECO:0000256" key="1">
    <source>
        <dbReference type="SAM" id="Phobius"/>
    </source>
</evidence>